<feature type="compositionally biased region" description="Low complexity" evidence="1">
    <location>
        <begin position="105"/>
        <end position="121"/>
    </location>
</feature>
<dbReference type="EMBL" id="HADY01017671">
    <property type="protein sequence ID" value="SBP56156.1"/>
    <property type="molecule type" value="Transcribed_RNA"/>
</dbReference>
<sequence length="530" mass="60382">MAATLRVILGVDNSSKLVLPSGIPGSVDILKEEIQRQFGSTEDFRLQYRDVEFDNEYMNLTTTGDIKDKSTIKVIYTQNSEPSTVPTTAPTAVSRETLPQFNAPSLPDTDILSSSDSSSSCSSLRVRKWPLNFPIPTFSFDVDFQLHRAQQEYENNGTLLDPSPKLKSDILDMLASEIAKYKVYPSSGDIDDVAKALIQKYPFLKENGSVTGCEGWKVSLKYKMANYRTTLRNIGCPEVAINTLQHKREREESPRRNNVKKPRKAEVNFLPQYPAGETNKSLEEERQALLIEVKKTNNDQIIKIKMDKTFAHRRREVIEEMPFIAEFKSRWPALFKVPEINAEFTRITTVPLLSTFMRSLDQYSNQLMKILRKKGGETARQITAALSAISQSSRIEVKRECILKAVIIYLNENPENLIKEYMDCNVMEADELERMDLGVYKIIHEGAQPDDSLEDVGIIIERCTVLQDLHDVASGCALLFGLIYCLNLSYPKPLRYTFEFFQKVLMGLEDKKLSNKIQVLKNKLCQKETQ</sequence>
<evidence type="ECO:0000256" key="1">
    <source>
        <dbReference type="SAM" id="MobiDB-lite"/>
    </source>
</evidence>
<dbReference type="AlphaFoldDB" id="A0A1A8ANT9"/>
<feature type="region of interest" description="Disordered" evidence="1">
    <location>
        <begin position="97"/>
        <end position="121"/>
    </location>
</feature>
<dbReference type="PANTHER" id="PTHR31025">
    <property type="entry name" value="SI:CH211-196P9.1-RELATED"/>
    <property type="match status" value="1"/>
</dbReference>
<proteinExistence type="predicted"/>
<reference evidence="2" key="1">
    <citation type="submission" date="2016-05" db="EMBL/GenBank/DDBJ databases">
        <authorList>
            <person name="Lavstsen T."/>
            <person name="Jespersen J.S."/>
        </authorList>
    </citation>
    <scope>NUCLEOTIDE SEQUENCE</scope>
    <source>
        <tissue evidence="2">Brain</tissue>
    </source>
</reference>
<protein>
    <submittedName>
        <fullName evidence="2">Uncharacterized protein</fullName>
    </submittedName>
</protein>
<accession>A0A1A8ANT9</accession>
<gene>
    <name evidence="2" type="primary">CABZ01081674.1</name>
</gene>
<organism evidence="2">
    <name type="scientific">Nothobranchius furzeri</name>
    <name type="common">Turquoise killifish</name>
    <dbReference type="NCBI Taxonomy" id="105023"/>
    <lineage>
        <taxon>Eukaryota</taxon>
        <taxon>Metazoa</taxon>
        <taxon>Chordata</taxon>
        <taxon>Craniata</taxon>
        <taxon>Vertebrata</taxon>
        <taxon>Euteleostomi</taxon>
        <taxon>Actinopterygii</taxon>
        <taxon>Neopterygii</taxon>
        <taxon>Teleostei</taxon>
        <taxon>Neoteleostei</taxon>
        <taxon>Acanthomorphata</taxon>
        <taxon>Ovalentaria</taxon>
        <taxon>Atherinomorphae</taxon>
        <taxon>Cyprinodontiformes</taxon>
        <taxon>Nothobranchiidae</taxon>
        <taxon>Nothobranchius</taxon>
    </lineage>
</organism>
<reference evidence="2" key="2">
    <citation type="submission" date="2016-06" db="EMBL/GenBank/DDBJ databases">
        <title>The genome of a short-lived fish provides insights into sex chromosome evolution and the genetic control of aging.</title>
        <authorList>
            <person name="Reichwald K."/>
            <person name="Felder M."/>
            <person name="Petzold A."/>
            <person name="Koch P."/>
            <person name="Groth M."/>
            <person name="Platzer M."/>
        </authorList>
    </citation>
    <scope>NUCLEOTIDE SEQUENCE</scope>
    <source>
        <tissue evidence="2">Brain</tissue>
    </source>
</reference>
<dbReference type="PANTHER" id="PTHR31025:SF27">
    <property type="entry name" value="SI:CH211-193K19.2-RELATED"/>
    <property type="match status" value="1"/>
</dbReference>
<name>A0A1A8ANT9_NOTFU</name>
<evidence type="ECO:0000313" key="2">
    <source>
        <dbReference type="EMBL" id="SBP56156.1"/>
    </source>
</evidence>